<gene>
    <name evidence="1" type="ORF">IV454_24935</name>
</gene>
<name>A0AA48WA14_9BURK</name>
<organism evidence="1 2">
    <name type="scientific">Massilia antarctica</name>
    <dbReference type="NCBI Taxonomy" id="2765360"/>
    <lineage>
        <taxon>Bacteria</taxon>
        <taxon>Pseudomonadati</taxon>
        <taxon>Pseudomonadota</taxon>
        <taxon>Betaproteobacteria</taxon>
        <taxon>Burkholderiales</taxon>
        <taxon>Oxalobacteraceae</taxon>
        <taxon>Telluria group</taxon>
        <taxon>Massilia</taxon>
    </lineage>
</organism>
<dbReference type="EMBL" id="CP065053">
    <property type="protein sequence ID" value="QPI48731.1"/>
    <property type="molecule type" value="Genomic_DNA"/>
</dbReference>
<evidence type="ECO:0000313" key="2">
    <source>
        <dbReference type="Proteomes" id="UP000662888"/>
    </source>
</evidence>
<accession>A0AA48WA14</accession>
<reference evidence="1 2" key="1">
    <citation type="submission" date="2020-11" db="EMBL/GenBank/DDBJ databases">
        <authorList>
            <person name="Sun Q."/>
        </authorList>
    </citation>
    <scope>NUCLEOTIDE SEQUENCE [LARGE SCALE GENOMIC DNA]</scope>
    <source>
        <strain evidence="1 2">P8398</strain>
    </source>
</reference>
<evidence type="ECO:0000313" key="1">
    <source>
        <dbReference type="EMBL" id="QPI48731.1"/>
    </source>
</evidence>
<keyword evidence="2" id="KW-1185">Reference proteome</keyword>
<sequence length="129" mass="14241">MHLPTTADERFDFLSTLQSRLKPEGFWLTDFLAQRLHDVEWTFCGGVTEDGTTVKLCAEYCRDLLLALQAGKVNCDQSLQMAAISASAKAEVQELFILETSVDANQITTFHACSAVSAFLQLVYTLDSG</sequence>
<dbReference type="Proteomes" id="UP000662888">
    <property type="component" value="Chromosome"/>
</dbReference>
<dbReference type="RefSeq" id="WP_206088324.1">
    <property type="nucleotide sequence ID" value="NZ_CP065053.1"/>
</dbReference>
<proteinExistence type="predicted"/>
<protein>
    <submittedName>
        <fullName evidence="1">Uncharacterized protein</fullName>
    </submittedName>
</protein>